<dbReference type="Proteomes" id="UP000037953">
    <property type="component" value="Unassembled WGS sequence"/>
</dbReference>
<reference evidence="1 2" key="1">
    <citation type="journal article" date="2015" name="Genom Data">
        <title>Draft genome sequence of a multidrug-resistant Chryseobacterium indologenes isolate from Malaysia.</title>
        <authorList>
            <person name="Yu C.Y."/>
            <person name="Ang G.Y."/>
            <person name="Cheng H.J."/>
            <person name="Cheong Y.M."/>
            <person name="Yin W.F."/>
            <person name="Chan K.G."/>
        </authorList>
    </citation>
    <scope>NUCLEOTIDE SEQUENCE [LARGE SCALE GENOMIC DNA]</scope>
    <source>
        <strain evidence="1 2">CI_885</strain>
    </source>
</reference>
<name>A0A0N1KRB9_CHRID</name>
<dbReference type="PATRIC" id="fig|253.9.peg.2809"/>
<protein>
    <submittedName>
        <fullName evidence="1">Uncharacterized protein</fullName>
    </submittedName>
</protein>
<evidence type="ECO:0000313" key="1">
    <source>
        <dbReference type="EMBL" id="KPE49100.1"/>
    </source>
</evidence>
<reference evidence="2" key="2">
    <citation type="submission" date="2015-09" db="EMBL/GenBank/DDBJ databases">
        <title>Draft genome sequence of a multidrug-resistant Chryseobacterium indologenes isolate from Malaysia.</title>
        <authorList>
            <person name="Yu C.Y."/>
            <person name="Ang G.Y."/>
            <person name="Chan K.-G."/>
        </authorList>
    </citation>
    <scope>NUCLEOTIDE SEQUENCE [LARGE SCALE GENOMIC DNA]</scope>
    <source>
        <strain evidence="2">CI_885</strain>
    </source>
</reference>
<dbReference type="AlphaFoldDB" id="A0A0N1KRB9"/>
<dbReference type="EMBL" id="LJOD01000025">
    <property type="protein sequence ID" value="KPE49100.1"/>
    <property type="molecule type" value="Genomic_DNA"/>
</dbReference>
<evidence type="ECO:0000313" key="2">
    <source>
        <dbReference type="Proteomes" id="UP000037953"/>
    </source>
</evidence>
<proteinExistence type="predicted"/>
<sequence length="106" mass="12384">MRYTALKPLILEDVKVEYKVREKNTKDGSYTIIFGNDHKYHGKGSLERMFTSAILKMTQYSTTIKSFDWSPSSSSREAFKAEYRRMQTDRVLLIILKVTPIRLTLT</sequence>
<comment type="caution">
    <text evidence="1">The sequence shown here is derived from an EMBL/GenBank/DDBJ whole genome shotgun (WGS) entry which is preliminary data.</text>
</comment>
<accession>A0A0N1KRB9</accession>
<gene>
    <name evidence="1" type="ORF">AOB46_21920</name>
</gene>
<organism evidence="1 2">
    <name type="scientific">Chryseobacterium indologenes</name>
    <name type="common">Flavobacterium indologenes</name>
    <dbReference type="NCBI Taxonomy" id="253"/>
    <lineage>
        <taxon>Bacteria</taxon>
        <taxon>Pseudomonadati</taxon>
        <taxon>Bacteroidota</taxon>
        <taxon>Flavobacteriia</taxon>
        <taxon>Flavobacteriales</taxon>
        <taxon>Weeksellaceae</taxon>
        <taxon>Chryseobacterium group</taxon>
        <taxon>Chryseobacterium</taxon>
    </lineage>
</organism>